<dbReference type="InterPro" id="IPR001943">
    <property type="entry name" value="UVR_dom"/>
</dbReference>
<dbReference type="AlphaFoldDB" id="A0AAE3DEI4"/>
<dbReference type="InterPro" id="IPR038476">
    <property type="entry name" value="UvrC_RNase_H_dom_sf"/>
</dbReference>
<dbReference type="InterPro" id="IPR036876">
    <property type="entry name" value="UVR_dom_sf"/>
</dbReference>
<organism evidence="12 13">
    <name type="scientific">Brotocaccenecus cirricatena</name>
    <dbReference type="NCBI Taxonomy" id="3064195"/>
    <lineage>
        <taxon>Bacteria</taxon>
        <taxon>Bacillati</taxon>
        <taxon>Bacillota</taxon>
        <taxon>Clostridia</taxon>
        <taxon>Eubacteriales</taxon>
        <taxon>Oscillospiraceae</taxon>
        <taxon>Brotocaccenecus</taxon>
    </lineage>
</organism>
<dbReference type="SUPFAM" id="SSF82771">
    <property type="entry name" value="GIY-YIG endonuclease"/>
    <property type="match status" value="1"/>
</dbReference>
<dbReference type="GO" id="GO:0003677">
    <property type="term" value="F:DNA binding"/>
    <property type="evidence" value="ECO:0007669"/>
    <property type="project" value="UniProtKB-UniRule"/>
</dbReference>
<dbReference type="NCBIfam" id="TIGR00194">
    <property type="entry name" value="uvrC"/>
    <property type="match status" value="1"/>
</dbReference>
<feature type="domain" description="GIY-YIG" evidence="10">
    <location>
        <begin position="15"/>
        <end position="94"/>
    </location>
</feature>
<name>A0AAE3DEI4_9FIRM</name>
<dbReference type="Gene3D" id="1.10.150.20">
    <property type="entry name" value="5' to 3' exonuclease, C-terminal subdomain"/>
    <property type="match status" value="1"/>
</dbReference>
<gene>
    <name evidence="7 12" type="primary">uvrC</name>
    <name evidence="12" type="ORF">LKD37_01980</name>
</gene>
<dbReference type="GO" id="GO:0009380">
    <property type="term" value="C:excinuclease repair complex"/>
    <property type="evidence" value="ECO:0007669"/>
    <property type="project" value="InterPro"/>
</dbReference>
<dbReference type="PROSITE" id="PS50164">
    <property type="entry name" value="GIY_YIG"/>
    <property type="match status" value="1"/>
</dbReference>
<dbReference type="InterPro" id="IPR047296">
    <property type="entry name" value="GIY-YIG_UvrC_Cho"/>
</dbReference>
<keyword evidence="1 7" id="KW-0963">Cytoplasm</keyword>
<dbReference type="Pfam" id="PF08459">
    <property type="entry name" value="UvrC_RNaseH_dom"/>
    <property type="match status" value="1"/>
</dbReference>
<dbReference type="Gene3D" id="3.30.420.340">
    <property type="entry name" value="UvrC, RNAse H endonuclease domain"/>
    <property type="match status" value="1"/>
</dbReference>
<comment type="subunit">
    <text evidence="7">Interacts with UvrB in an incision complex.</text>
</comment>
<dbReference type="Pfam" id="PF22920">
    <property type="entry name" value="UvrC_RNaseH"/>
    <property type="match status" value="1"/>
</dbReference>
<dbReference type="InterPro" id="IPR050066">
    <property type="entry name" value="UvrABC_protein_C"/>
</dbReference>
<accession>A0AAE3DEI4</accession>
<dbReference type="PANTHER" id="PTHR30562">
    <property type="entry name" value="UVRC/OXIDOREDUCTASE"/>
    <property type="match status" value="1"/>
</dbReference>
<dbReference type="RefSeq" id="WP_302927705.1">
    <property type="nucleotide sequence ID" value="NZ_JAJEPW010000003.1"/>
</dbReference>
<dbReference type="Pfam" id="PF01541">
    <property type="entry name" value="GIY-YIG"/>
    <property type="match status" value="1"/>
</dbReference>
<reference evidence="12" key="1">
    <citation type="submission" date="2021-10" db="EMBL/GenBank/DDBJ databases">
        <title>Anaerobic single-cell dispensing facilitates the cultivation of human gut bacteria.</title>
        <authorList>
            <person name="Afrizal A."/>
        </authorList>
    </citation>
    <scope>NUCLEOTIDE SEQUENCE</scope>
    <source>
        <strain evidence="12">CLA-AA-H272</strain>
    </source>
</reference>
<feature type="domain" description="UVR" evidence="9">
    <location>
        <begin position="207"/>
        <end position="242"/>
    </location>
</feature>
<dbReference type="GO" id="GO:0005737">
    <property type="term" value="C:cytoplasm"/>
    <property type="evidence" value="ECO:0007669"/>
    <property type="project" value="UniProtKB-SubCell"/>
</dbReference>
<dbReference type="Gene3D" id="4.10.860.10">
    <property type="entry name" value="UVR domain"/>
    <property type="match status" value="1"/>
</dbReference>
<dbReference type="Proteomes" id="UP001199319">
    <property type="component" value="Unassembled WGS sequence"/>
</dbReference>
<dbReference type="InterPro" id="IPR000305">
    <property type="entry name" value="GIY-YIG_endonuc"/>
</dbReference>
<proteinExistence type="inferred from homology"/>
<dbReference type="SUPFAM" id="SSF47781">
    <property type="entry name" value="RuvA domain 2-like"/>
    <property type="match status" value="1"/>
</dbReference>
<dbReference type="PROSITE" id="PS50151">
    <property type="entry name" value="UVR"/>
    <property type="match status" value="1"/>
</dbReference>
<dbReference type="InterPro" id="IPR035901">
    <property type="entry name" value="GIY-YIG_endonuc_sf"/>
</dbReference>
<comment type="function">
    <text evidence="7">The UvrABC repair system catalyzes the recognition and processing of DNA lesions. UvrC both incises the 5' and 3' sides of the lesion. The N-terminal half is responsible for the 3' incision and the C-terminal half is responsible for the 5' incision.</text>
</comment>
<evidence type="ECO:0000313" key="13">
    <source>
        <dbReference type="Proteomes" id="UP001199319"/>
    </source>
</evidence>
<dbReference type="SMART" id="SM00465">
    <property type="entry name" value="GIYc"/>
    <property type="match status" value="1"/>
</dbReference>
<evidence type="ECO:0000313" key="12">
    <source>
        <dbReference type="EMBL" id="MCC2128299.1"/>
    </source>
</evidence>
<dbReference type="GO" id="GO:0006289">
    <property type="term" value="P:nucleotide-excision repair"/>
    <property type="evidence" value="ECO:0007669"/>
    <property type="project" value="UniProtKB-UniRule"/>
</dbReference>
<dbReference type="InterPro" id="IPR010994">
    <property type="entry name" value="RuvA_2-like"/>
</dbReference>
<protein>
    <recommendedName>
        <fullName evidence="7">UvrABC system protein C</fullName>
        <shortName evidence="7">Protein UvrC</shortName>
    </recommendedName>
    <alternativeName>
        <fullName evidence="7">Excinuclease ABC subunit C</fullName>
    </alternativeName>
</protein>
<evidence type="ECO:0000256" key="6">
    <source>
        <dbReference type="ARBA" id="ARBA00023236"/>
    </source>
</evidence>
<evidence type="ECO:0000256" key="3">
    <source>
        <dbReference type="ARBA" id="ARBA00022769"/>
    </source>
</evidence>
<keyword evidence="4 7" id="KW-0267">Excision nuclease</keyword>
<comment type="caution">
    <text evidence="12">The sequence shown here is derived from an EMBL/GenBank/DDBJ whole genome shotgun (WGS) entry which is preliminary data.</text>
</comment>
<evidence type="ECO:0000259" key="10">
    <source>
        <dbReference type="PROSITE" id="PS50164"/>
    </source>
</evidence>
<feature type="domain" description="UvrC family homology region profile" evidence="11">
    <location>
        <begin position="272"/>
        <end position="485"/>
    </location>
</feature>
<dbReference type="Gene3D" id="3.40.1440.10">
    <property type="entry name" value="GIY-YIG endonuclease"/>
    <property type="match status" value="1"/>
</dbReference>
<evidence type="ECO:0000259" key="11">
    <source>
        <dbReference type="PROSITE" id="PS50165"/>
    </source>
</evidence>
<keyword evidence="5 7" id="KW-0234">DNA repair</keyword>
<keyword evidence="3 7" id="KW-0228">DNA excision</keyword>
<sequence length="610" mass="68675">MTKDELRQKANDLPLAPGVYLMMDKTGKVIYVGKAKKLKNRVSQYFQDTASHNEKTRAMVSQVDHFDTIFVSTEFEALILENSLIKRHMPRYNILLKDDKGYPFVRLDADAAYPRFSLVGKTADDGAKYFGPFGGRRETRLAIEAVCGALHLPTCARQFPRDIGRERPCLNHHIGRCDGFCRPDGPGQAEYQARIRQAVRIFSGHYRQLTAELQQEMEQAAEELNFEKAAALRDRIRAISVLGKTQQVIAGVCADTDVWGVYPGQVRCGSAVLHIEDGNLLGREVEVFSAAADQEEADILSAVLSQYYLDRQALPREILVPCELEDMDTFAALLTGRAGHRVILRVPQRGERAELLRMARRNAREEVERITSDAERTSKTLEQLGTLAGLAEAPRRLESYDISHTAGQDMVASMVVFADGRPLKRDYRRFQVKTLDHADDLRAMEEVLERRFRRYLEGDEHFAPLPDLLLMDGGQLQAEAACHVLERLGLTVPVLGMVKDDRHRTRALVTAEGQELGIQQSPPLFALVGRVQEEVHRFAITYHHEKHTKSALTSRLDGIPGVGDVRKKALLKHFKSVRAIEQAELLQLEAVLPKAAARAVYDHFHKEETS</sequence>
<evidence type="ECO:0000256" key="1">
    <source>
        <dbReference type="ARBA" id="ARBA00022490"/>
    </source>
</evidence>
<evidence type="ECO:0000256" key="4">
    <source>
        <dbReference type="ARBA" id="ARBA00022881"/>
    </source>
</evidence>
<evidence type="ECO:0000256" key="5">
    <source>
        <dbReference type="ARBA" id="ARBA00023204"/>
    </source>
</evidence>
<dbReference type="Pfam" id="PF02151">
    <property type="entry name" value="UVR"/>
    <property type="match status" value="1"/>
</dbReference>
<keyword evidence="8" id="KW-0175">Coiled coil</keyword>
<keyword evidence="13" id="KW-1185">Reference proteome</keyword>
<dbReference type="EMBL" id="JAJEPW010000003">
    <property type="protein sequence ID" value="MCC2128299.1"/>
    <property type="molecule type" value="Genomic_DNA"/>
</dbReference>
<dbReference type="HAMAP" id="MF_00203">
    <property type="entry name" value="UvrC"/>
    <property type="match status" value="1"/>
</dbReference>
<dbReference type="FunFam" id="3.40.1440.10:FF:000001">
    <property type="entry name" value="UvrABC system protein C"/>
    <property type="match status" value="1"/>
</dbReference>
<dbReference type="SUPFAM" id="SSF46600">
    <property type="entry name" value="C-terminal UvrC-binding domain of UvrB"/>
    <property type="match status" value="1"/>
</dbReference>
<comment type="subcellular location">
    <subcellularLocation>
        <location evidence="7">Cytoplasm</location>
    </subcellularLocation>
</comment>
<evidence type="ECO:0000256" key="7">
    <source>
        <dbReference type="HAMAP-Rule" id="MF_00203"/>
    </source>
</evidence>
<dbReference type="PANTHER" id="PTHR30562:SF1">
    <property type="entry name" value="UVRABC SYSTEM PROTEIN C"/>
    <property type="match status" value="1"/>
</dbReference>
<dbReference type="InterPro" id="IPR004791">
    <property type="entry name" value="UvrC"/>
</dbReference>
<dbReference type="CDD" id="cd10434">
    <property type="entry name" value="GIY-YIG_UvrC_Cho"/>
    <property type="match status" value="1"/>
</dbReference>
<dbReference type="InterPro" id="IPR001162">
    <property type="entry name" value="UvrC_RNase_H_dom"/>
</dbReference>
<evidence type="ECO:0000256" key="2">
    <source>
        <dbReference type="ARBA" id="ARBA00022763"/>
    </source>
</evidence>
<keyword evidence="2 7" id="KW-0227">DNA damage</keyword>
<dbReference type="PROSITE" id="PS50165">
    <property type="entry name" value="UVRC"/>
    <property type="match status" value="1"/>
</dbReference>
<comment type="similarity">
    <text evidence="7">Belongs to the UvrC family.</text>
</comment>
<keyword evidence="6 7" id="KW-0742">SOS response</keyword>
<feature type="coiled-coil region" evidence="8">
    <location>
        <begin position="353"/>
        <end position="380"/>
    </location>
</feature>
<dbReference type="GO" id="GO:0009381">
    <property type="term" value="F:excinuclease ABC activity"/>
    <property type="evidence" value="ECO:0007669"/>
    <property type="project" value="UniProtKB-UniRule"/>
</dbReference>
<evidence type="ECO:0000259" key="9">
    <source>
        <dbReference type="PROSITE" id="PS50151"/>
    </source>
</evidence>
<dbReference type="GO" id="GO:0009432">
    <property type="term" value="P:SOS response"/>
    <property type="evidence" value="ECO:0007669"/>
    <property type="project" value="UniProtKB-UniRule"/>
</dbReference>
<evidence type="ECO:0000256" key="8">
    <source>
        <dbReference type="SAM" id="Coils"/>
    </source>
</evidence>